<evidence type="ECO:0008006" key="4">
    <source>
        <dbReference type="Google" id="ProtNLM"/>
    </source>
</evidence>
<dbReference type="EMBL" id="JBEFKJ010000006">
    <property type="protein sequence ID" value="KAL2045617.1"/>
    <property type="molecule type" value="Genomic_DNA"/>
</dbReference>
<name>A0ABR4ALQ1_9LECA</name>
<feature type="region of interest" description="Disordered" evidence="1">
    <location>
        <begin position="1"/>
        <end position="21"/>
    </location>
</feature>
<reference evidence="2 3" key="1">
    <citation type="submission" date="2024-09" db="EMBL/GenBank/DDBJ databases">
        <title>Rethinking Asexuality: The Enigmatic Case of Functional Sexual Genes in Lepraria (Stereocaulaceae).</title>
        <authorList>
            <person name="Doellman M."/>
            <person name="Sun Y."/>
            <person name="Barcenas-Pena A."/>
            <person name="Lumbsch H.T."/>
            <person name="Grewe F."/>
        </authorList>
    </citation>
    <scope>NUCLEOTIDE SEQUENCE [LARGE SCALE GENOMIC DNA]</scope>
    <source>
        <strain evidence="2 3">Mercado 3170</strain>
    </source>
</reference>
<comment type="caution">
    <text evidence="2">The sequence shown here is derived from an EMBL/GenBank/DDBJ whole genome shotgun (WGS) entry which is preliminary data.</text>
</comment>
<evidence type="ECO:0000313" key="3">
    <source>
        <dbReference type="Proteomes" id="UP001590950"/>
    </source>
</evidence>
<organism evidence="2 3">
    <name type="scientific">Stereocaulon virgatum</name>
    <dbReference type="NCBI Taxonomy" id="373712"/>
    <lineage>
        <taxon>Eukaryota</taxon>
        <taxon>Fungi</taxon>
        <taxon>Dikarya</taxon>
        <taxon>Ascomycota</taxon>
        <taxon>Pezizomycotina</taxon>
        <taxon>Lecanoromycetes</taxon>
        <taxon>OSLEUM clade</taxon>
        <taxon>Lecanoromycetidae</taxon>
        <taxon>Lecanorales</taxon>
        <taxon>Lecanorineae</taxon>
        <taxon>Stereocaulaceae</taxon>
        <taxon>Stereocaulon</taxon>
    </lineage>
</organism>
<evidence type="ECO:0000313" key="2">
    <source>
        <dbReference type="EMBL" id="KAL2045617.1"/>
    </source>
</evidence>
<evidence type="ECO:0000256" key="1">
    <source>
        <dbReference type="SAM" id="MobiDB-lite"/>
    </source>
</evidence>
<protein>
    <recommendedName>
        <fullName evidence="4">Pectinesterase inhibitor domain-containing protein</fullName>
    </recommendedName>
</protein>
<accession>A0ABR4ALQ1</accession>
<gene>
    <name evidence="2" type="ORF">N7G274_002045</name>
</gene>
<sequence length="114" mass="12678">MRKKFHANEAQTPPNATVGDEGLWYPGSSLESHNCSLEVLIYETFQVANELPKNINQLNLVLREIAIIKWETCADIYSASLRDSTGQPPNSSDAAGMFLAQQTNVCEEVNDHIK</sequence>
<proteinExistence type="predicted"/>
<dbReference type="Proteomes" id="UP001590950">
    <property type="component" value="Unassembled WGS sequence"/>
</dbReference>
<keyword evidence="3" id="KW-1185">Reference proteome</keyword>